<protein>
    <submittedName>
        <fullName evidence="3">NADP-dependent oxidoreductase</fullName>
        <ecNumber evidence="3">1.-.-.-</ecNumber>
    </submittedName>
</protein>
<keyword evidence="4" id="KW-1185">Reference proteome</keyword>
<dbReference type="EC" id="1.-.-.-" evidence="3"/>
<dbReference type="InterPro" id="IPR002364">
    <property type="entry name" value="Quin_OxRdtase/zeta-crystal_CS"/>
</dbReference>
<dbReference type="RefSeq" id="WP_308865458.1">
    <property type="nucleotide sequence ID" value="NZ_JAVHUL010000046.1"/>
</dbReference>
<name>A0ABU1A5W4_9FLAO</name>
<comment type="caution">
    <text evidence="3">The sequence shown here is derived from an EMBL/GenBank/DDBJ whole genome shotgun (WGS) entry which is preliminary data.</text>
</comment>
<dbReference type="PANTHER" id="PTHR11695">
    <property type="entry name" value="ALCOHOL DEHYDROGENASE RELATED"/>
    <property type="match status" value="1"/>
</dbReference>
<gene>
    <name evidence="3" type="ORF">RBU60_12865</name>
</gene>
<reference evidence="3 4" key="1">
    <citation type="submission" date="2023-08" db="EMBL/GenBank/DDBJ databases">
        <title>Mesonia sp. MT50, isolated from deep-sea sediment of the Mariana Trench.</title>
        <authorList>
            <person name="Fu H."/>
        </authorList>
    </citation>
    <scope>NUCLEOTIDE SEQUENCE [LARGE SCALE GENOMIC DNA]</scope>
    <source>
        <strain evidence="3 4">MT50</strain>
    </source>
</reference>
<feature type="domain" description="Enoyl reductase (ER)" evidence="2">
    <location>
        <begin position="10"/>
        <end position="302"/>
    </location>
</feature>
<proteinExistence type="predicted"/>
<dbReference type="Gene3D" id="3.40.50.720">
    <property type="entry name" value="NAD(P)-binding Rossmann-like Domain"/>
    <property type="match status" value="1"/>
</dbReference>
<dbReference type="GO" id="GO:0016491">
    <property type="term" value="F:oxidoreductase activity"/>
    <property type="evidence" value="ECO:0007669"/>
    <property type="project" value="UniProtKB-KW"/>
</dbReference>
<organism evidence="3 4">
    <name type="scientific">Mesonia profundi</name>
    <dbReference type="NCBI Taxonomy" id="3070998"/>
    <lineage>
        <taxon>Bacteria</taxon>
        <taxon>Pseudomonadati</taxon>
        <taxon>Bacteroidota</taxon>
        <taxon>Flavobacteriia</taxon>
        <taxon>Flavobacteriales</taxon>
        <taxon>Flavobacteriaceae</taxon>
        <taxon>Mesonia</taxon>
    </lineage>
</organism>
<dbReference type="InterPro" id="IPR036291">
    <property type="entry name" value="NAD(P)-bd_dom_sf"/>
</dbReference>
<dbReference type="InterPro" id="IPR013154">
    <property type="entry name" value="ADH-like_N"/>
</dbReference>
<dbReference type="Pfam" id="PF08240">
    <property type="entry name" value="ADH_N"/>
    <property type="match status" value="1"/>
</dbReference>
<sequence length="304" mass="33190">MKAIQMKEYGDESVLNYTDVERPEPKADEILVKIHAASVNPVDWKIRDGKGEKFGMKLPLILGADFAGAVEEMGAEIKEFKKEDEVYGKILIGCYAEYVIVKEGELSKKPKNLDYEKAASIPMGALTSWQAIFETAKLKSGQKILIHAASGGVGSMAVQLAKAKGAYVIGTASGSNKDFVKGLGADEFIDYTSTNFEDVVSDVDVVYDTIGGDTQKRSFQVLKEGGFLVSLVEDPSKELLKKYKVEGKVIASVANAEQLEEITQLIEEGKVKTHVEKVFPLSEAKKAQKLSKEGHVRGKIILLP</sequence>
<dbReference type="SUPFAM" id="SSF51735">
    <property type="entry name" value="NAD(P)-binding Rossmann-fold domains"/>
    <property type="match status" value="1"/>
</dbReference>
<dbReference type="InterPro" id="IPR050700">
    <property type="entry name" value="YIM1/Zinc_Alcohol_DH_Fams"/>
</dbReference>
<evidence type="ECO:0000313" key="3">
    <source>
        <dbReference type="EMBL" id="MDQ7918463.1"/>
    </source>
</evidence>
<dbReference type="PANTHER" id="PTHR11695:SF294">
    <property type="entry name" value="RETICULON-4-INTERACTING PROTEIN 1, MITOCHONDRIAL"/>
    <property type="match status" value="1"/>
</dbReference>
<evidence type="ECO:0000259" key="2">
    <source>
        <dbReference type="SMART" id="SM00829"/>
    </source>
</evidence>
<dbReference type="PROSITE" id="PS01162">
    <property type="entry name" value="QOR_ZETA_CRYSTAL"/>
    <property type="match status" value="1"/>
</dbReference>
<dbReference type="EMBL" id="JAVHUL010000046">
    <property type="protein sequence ID" value="MDQ7918463.1"/>
    <property type="molecule type" value="Genomic_DNA"/>
</dbReference>
<evidence type="ECO:0000313" key="4">
    <source>
        <dbReference type="Proteomes" id="UP001230915"/>
    </source>
</evidence>
<dbReference type="SUPFAM" id="SSF50129">
    <property type="entry name" value="GroES-like"/>
    <property type="match status" value="1"/>
</dbReference>
<dbReference type="SMART" id="SM00829">
    <property type="entry name" value="PKS_ER"/>
    <property type="match status" value="1"/>
</dbReference>
<dbReference type="Proteomes" id="UP001230915">
    <property type="component" value="Unassembled WGS sequence"/>
</dbReference>
<dbReference type="InterPro" id="IPR011032">
    <property type="entry name" value="GroES-like_sf"/>
</dbReference>
<evidence type="ECO:0000256" key="1">
    <source>
        <dbReference type="ARBA" id="ARBA00023002"/>
    </source>
</evidence>
<dbReference type="CDD" id="cd05289">
    <property type="entry name" value="MDR_like_2"/>
    <property type="match status" value="1"/>
</dbReference>
<accession>A0ABU1A5W4</accession>
<keyword evidence="1 3" id="KW-0560">Oxidoreductase</keyword>
<dbReference type="InterPro" id="IPR020843">
    <property type="entry name" value="ER"/>
</dbReference>
<dbReference type="Pfam" id="PF13602">
    <property type="entry name" value="ADH_zinc_N_2"/>
    <property type="match status" value="1"/>
</dbReference>
<dbReference type="Gene3D" id="3.90.180.10">
    <property type="entry name" value="Medium-chain alcohol dehydrogenases, catalytic domain"/>
    <property type="match status" value="1"/>
</dbReference>